<dbReference type="Proteomes" id="UP000076623">
    <property type="component" value="Chromosome"/>
</dbReference>
<evidence type="ECO:0000313" key="2">
    <source>
        <dbReference type="EMBL" id="ANC78332.1"/>
    </source>
</evidence>
<name>A0A160IR30_9BACL</name>
<gene>
    <name evidence="2" type="ORF">ABE65_016615</name>
</gene>
<proteinExistence type="predicted"/>
<reference evidence="2 3" key="1">
    <citation type="submission" date="2016-04" db="EMBL/GenBank/DDBJ databases">
        <title>Complete genome sequence of Fictibacillus phosphorivorans G25-29, a strain toxic to nematodes.</title>
        <authorList>
            <person name="Zheng Z."/>
        </authorList>
    </citation>
    <scope>NUCLEOTIDE SEQUENCE [LARGE SCALE GENOMIC DNA]</scope>
    <source>
        <strain evidence="2 3">G25-29</strain>
    </source>
</reference>
<evidence type="ECO:0000313" key="3">
    <source>
        <dbReference type="Proteomes" id="UP000076623"/>
    </source>
</evidence>
<protein>
    <submittedName>
        <fullName evidence="2">Uncharacterized protein</fullName>
    </submittedName>
</protein>
<dbReference type="AlphaFoldDB" id="A0A160IR30"/>
<keyword evidence="3" id="KW-1185">Reference proteome</keyword>
<sequence>MRACYLISFLQGMRRGIKLRKYQLVDAGARMLPRSGQVRPLRAHSGKGLTACPAESEHTETEISHFQGQLRNKLT</sequence>
<dbReference type="KEGG" id="fpn:ABE65_016615"/>
<feature type="region of interest" description="Disordered" evidence="1">
    <location>
        <begin position="38"/>
        <end position="75"/>
    </location>
</feature>
<feature type="compositionally biased region" description="Polar residues" evidence="1">
    <location>
        <begin position="64"/>
        <end position="75"/>
    </location>
</feature>
<accession>A0A160IR30</accession>
<organism evidence="2 3">
    <name type="scientific">Fictibacillus phosphorivorans</name>
    <dbReference type="NCBI Taxonomy" id="1221500"/>
    <lineage>
        <taxon>Bacteria</taxon>
        <taxon>Bacillati</taxon>
        <taxon>Bacillota</taxon>
        <taxon>Bacilli</taxon>
        <taxon>Bacillales</taxon>
        <taxon>Fictibacillaceae</taxon>
        <taxon>Fictibacillus</taxon>
    </lineage>
</organism>
<dbReference type="EMBL" id="CP015378">
    <property type="protein sequence ID" value="ANC78332.1"/>
    <property type="molecule type" value="Genomic_DNA"/>
</dbReference>
<evidence type="ECO:0000256" key="1">
    <source>
        <dbReference type="SAM" id="MobiDB-lite"/>
    </source>
</evidence>